<accession>A0AAV5AEK6</accession>
<evidence type="ECO:0000313" key="3">
    <source>
        <dbReference type="Proteomes" id="UP001050691"/>
    </source>
</evidence>
<gene>
    <name evidence="2" type="ORF">Clacol_005170</name>
</gene>
<feature type="region of interest" description="Disordered" evidence="1">
    <location>
        <begin position="169"/>
        <end position="193"/>
    </location>
</feature>
<protein>
    <submittedName>
        <fullName evidence="2">Uncharacterized protein</fullName>
    </submittedName>
</protein>
<dbReference type="EMBL" id="BPWL01000006">
    <property type="protein sequence ID" value="GJJ10941.1"/>
    <property type="molecule type" value="Genomic_DNA"/>
</dbReference>
<evidence type="ECO:0000256" key="1">
    <source>
        <dbReference type="SAM" id="MobiDB-lite"/>
    </source>
</evidence>
<dbReference type="Proteomes" id="UP001050691">
    <property type="component" value="Unassembled WGS sequence"/>
</dbReference>
<dbReference type="AlphaFoldDB" id="A0AAV5AEK6"/>
<reference evidence="2" key="1">
    <citation type="submission" date="2021-10" db="EMBL/GenBank/DDBJ databases">
        <title>De novo Genome Assembly of Clathrus columnatus (Basidiomycota, Fungi) Using Illumina and Nanopore Sequence Data.</title>
        <authorList>
            <person name="Ogiso-Tanaka E."/>
            <person name="Itagaki H."/>
            <person name="Hosoya T."/>
            <person name="Hosaka K."/>
        </authorList>
    </citation>
    <scope>NUCLEOTIDE SEQUENCE</scope>
    <source>
        <strain evidence="2">MO-923</strain>
    </source>
</reference>
<comment type="caution">
    <text evidence="2">The sequence shown here is derived from an EMBL/GenBank/DDBJ whole genome shotgun (WGS) entry which is preliminary data.</text>
</comment>
<proteinExistence type="predicted"/>
<feature type="region of interest" description="Disordered" evidence="1">
    <location>
        <begin position="30"/>
        <end position="68"/>
    </location>
</feature>
<keyword evidence="3" id="KW-1185">Reference proteome</keyword>
<sequence length="401" mass="46035">MHTAVRRVEIDRTTGKESQINIKKEMIDDTAHTIPPPSMHTVQPHPPNSNSNSSMRAVQHQPERTANTIPYFPPTHVQQQIPPFIPSLPPAQPQLTEENHKSYAATNDFKLYLQAASEHMLMAVGNRAYIQLSQENWHLKTGLVAARSQCNDLMNDLKHIQQLNTVAPQTEAQSNPITVPQPSSNSQMVINPNPTQEDYPNVKYWYRWEWKRRADNVQHEEIIEGNVCTTLRFITHTDGRPINPSEAYEIRKSCRHIWNTLAAYNQAPDVWSNATDIAVRYFNEQMYLKHPIMRLCADNWKLDQVAKIDYHGWIRKRRNSKRRIQVPESQEWTSTSSGMVPSLGVKDDILDQAGNMLEKPTSLQPLLLDRPSTVMTTASSSSSSVSKRSHSPEYYWLRDQL</sequence>
<evidence type="ECO:0000313" key="2">
    <source>
        <dbReference type="EMBL" id="GJJ10941.1"/>
    </source>
</evidence>
<name>A0AAV5AEK6_9AGAM</name>
<organism evidence="2 3">
    <name type="scientific">Clathrus columnatus</name>
    <dbReference type="NCBI Taxonomy" id="1419009"/>
    <lineage>
        <taxon>Eukaryota</taxon>
        <taxon>Fungi</taxon>
        <taxon>Dikarya</taxon>
        <taxon>Basidiomycota</taxon>
        <taxon>Agaricomycotina</taxon>
        <taxon>Agaricomycetes</taxon>
        <taxon>Phallomycetidae</taxon>
        <taxon>Phallales</taxon>
        <taxon>Clathraceae</taxon>
        <taxon>Clathrus</taxon>
    </lineage>
</organism>